<dbReference type="GO" id="GO:0005886">
    <property type="term" value="C:plasma membrane"/>
    <property type="evidence" value="ECO:0007669"/>
    <property type="project" value="UniProtKB-SubCell"/>
</dbReference>
<dbReference type="Proteomes" id="UP000199433">
    <property type="component" value="Unassembled WGS sequence"/>
</dbReference>
<feature type="transmembrane region" description="Helical" evidence="7">
    <location>
        <begin position="117"/>
        <end position="136"/>
    </location>
</feature>
<gene>
    <name evidence="8" type="ORF">SAMN04488098_103723</name>
</gene>
<dbReference type="PIRSF" id="PIRSF004810">
    <property type="entry name" value="ChrA"/>
    <property type="match status" value="1"/>
</dbReference>
<feature type="transmembrane region" description="Helical" evidence="7">
    <location>
        <begin position="148"/>
        <end position="176"/>
    </location>
</feature>
<evidence type="ECO:0000313" key="9">
    <source>
        <dbReference type="Proteomes" id="UP000199433"/>
    </source>
</evidence>
<feature type="transmembrane region" description="Helical" evidence="7">
    <location>
        <begin position="330"/>
        <end position="352"/>
    </location>
</feature>
<evidence type="ECO:0000256" key="2">
    <source>
        <dbReference type="ARBA" id="ARBA00005262"/>
    </source>
</evidence>
<comment type="similarity">
    <text evidence="2">Belongs to the chromate ion transporter (CHR) (TC 2.A.51) family.</text>
</comment>
<keyword evidence="6 7" id="KW-0472">Membrane</keyword>
<keyword evidence="5 7" id="KW-1133">Transmembrane helix</keyword>
<evidence type="ECO:0000256" key="6">
    <source>
        <dbReference type="ARBA" id="ARBA00023136"/>
    </source>
</evidence>
<keyword evidence="3" id="KW-1003">Cell membrane</keyword>
<dbReference type="PANTHER" id="PTHR33567">
    <property type="entry name" value="CHROMATE ION TRANSPORTER (EUROFUNG)"/>
    <property type="match status" value="1"/>
</dbReference>
<dbReference type="Pfam" id="PF02417">
    <property type="entry name" value="Chromate_transp"/>
    <property type="match status" value="2"/>
</dbReference>
<feature type="transmembrane region" description="Helical" evidence="7">
    <location>
        <begin position="364"/>
        <end position="393"/>
    </location>
</feature>
<dbReference type="AlphaFoldDB" id="A0A1G9CSC0"/>
<protein>
    <submittedName>
        <fullName evidence="8">Chromate transporter</fullName>
    </submittedName>
</protein>
<dbReference type="NCBIfam" id="TIGR00937">
    <property type="entry name" value="2A51"/>
    <property type="match status" value="1"/>
</dbReference>
<dbReference type="GO" id="GO:0015109">
    <property type="term" value="F:chromate transmembrane transporter activity"/>
    <property type="evidence" value="ECO:0007669"/>
    <property type="project" value="InterPro"/>
</dbReference>
<dbReference type="PANTHER" id="PTHR33567:SF3">
    <property type="entry name" value="CHROMATE ION TRANSPORTER (EUROFUNG)"/>
    <property type="match status" value="1"/>
</dbReference>
<name>A0A1G9CSC0_9LACT</name>
<proteinExistence type="inferred from homology"/>
<dbReference type="InterPro" id="IPR014047">
    <property type="entry name" value="Chr_Tranpt_l_chain"/>
</dbReference>
<dbReference type="STRING" id="426701.SAMN04488098_103723"/>
<evidence type="ECO:0000256" key="4">
    <source>
        <dbReference type="ARBA" id="ARBA00022692"/>
    </source>
</evidence>
<organism evidence="8 9">
    <name type="scientific">Alkalibacterium thalassium</name>
    <dbReference type="NCBI Taxonomy" id="426701"/>
    <lineage>
        <taxon>Bacteria</taxon>
        <taxon>Bacillati</taxon>
        <taxon>Bacillota</taxon>
        <taxon>Bacilli</taxon>
        <taxon>Lactobacillales</taxon>
        <taxon>Carnobacteriaceae</taxon>
        <taxon>Alkalibacterium</taxon>
    </lineage>
</organism>
<accession>A0A1G9CSC0</accession>
<feature type="transmembrane region" description="Helical" evidence="7">
    <location>
        <begin position="227"/>
        <end position="246"/>
    </location>
</feature>
<evidence type="ECO:0000256" key="1">
    <source>
        <dbReference type="ARBA" id="ARBA00004651"/>
    </source>
</evidence>
<feature type="transmembrane region" description="Helical" evidence="7">
    <location>
        <begin position="296"/>
        <end position="318"/>
    </location>
</feature>
<keyword evidence="9" id="KW-1185">Reference proteome</keyword>
<keyword evidence="4 7" id="KW-0812">Transmembrane</keyword>
<comment type="subcellular location">
    <subcellularLocation>
        <location evidence="1">Cell membrane</location>
        <topology evidence="1">Multi-pass membrane protein</topology>
    </subcellularLocation>
</comment>
<feature type="transmembrane region" description="Helical" evidence="7">
    <location>
        <begin position="196"/>
        <end position="215"/>
    </location>
</feature>
<feature type="transmembrane region" description="Helical" evidence="7">
    <location>
        <begin position="82"/>
        <end position="105"/>
    </location>
</feature>
<dbReference type="EMBL" id="FNFK01000037">
    <property type="protein sequence ID" value="SDK54538.1"/>
    <property type="molecule type" value="Genomic_DNA"/>
</dbReference>
<evidence type="ECO:0000313" key="8">
    <source>
        <dbReference type="EMBL" id="SDK54538.1"/>
    </source>
</evidence>
<reference evidence="9" key="1">
    <citation type="submission" date="2016-10" db="EMBL/GenBank/DDBJ databases">
        <authorList>
            <person name="Varghese N."/>
            <person name="Submissions S."/>
        </authorList>
    </citation>
    <scope>NUCLEOTIDE SEQUENCE [LARGE SCALE GENOMIC DNA]</scope>
    <source>
        <strain evidence="9">DSM 19181</strain>
    </source>
</reference>
<sequence>MSEMKKNVPWSTFLKDVLVCSLGAFGGPEAHYGVFTDQMVLKKEYLTEEDIVELMALCAFLPGPSSTQTIIAIGYKMGGPLLALLTMLVWALPALAIMTTLSFLYQFLDVWNISPDVLRYVGPMAVGFIILAAYKIGKKVVYDKLTLLLFLFGAITTYFIRSAWIFPLVFLIGGLLTLSITREENLWYKVKLNPPYKYMALFIFFTLGSMLAAFLFENQLVSLFERFYRYGYLVVGGGQVVVPLMYTELVDVNAFMSSDQFLTGYGLVQGMPGPMFSFSAYAGGMAVQNPTVLTQILGALAGGIGIFLPGVLLIYFVYPMWERLKLVKGFRVALKGVTAVAGGLVTVAAVIITQQSGPTWDNLLVTLFTLVLLYTKKVPVPVIVGTVILLGFITS</sequence>
<dbReference type="InterPro" id="IPR003370">
    <property type="entry name" value="Chromate_transpt"/>
</dbReference>
<evidence type="ECO:0000256" key="7">
    <source>
        <dbReference type="SAM" id="Phobius"/>
    </source>
</evidence>
<evidence type="ECO:0000256" key="5">
    <source>
        <dbReference type="ARBA" id="ARBA00022989"/>
    </source>
</evidence>
<evidence type="ECO:0000256" key="3">
    <source>
        <dbReference type="ARBA" id="ARBA00022475"/>
    </source>
</evidence>